<comment type="function">
    <text evidence="5">Allows the formation of correctly charged Gln-tRNA(Gln) through the transamidation of misacylated Glu-tRNA(Gln) in organisms which lack glutaminyl-tRNA synthetase. The reaction takes place in the presence of glutamine and ATP through an activated gamma-phospho-Glu-tRNA(Gln).</text>
</comment>
<dbReference type="InterPro" id="IPR004412">
    <property type="entry name" value="GatA"/>
</dbReference>
<feature type="domain" description="Amidase" evidence="6">
    <location>
        <begin position="25"/>
        <end position="454"/>
    </location>
</feature>
<keyword evidence="4 5" id="KW-0648">Protein biosynthesis</keyword>
<evidence type="ECO:0000256" key="4">
    <source>
        <dbReference type="ARBA" id="ARBA00022917"/>
    </source>
</evidence>
<keyword evidence="1 5" id="KW-0436">Ligase</keyword>
<dbReference type="Proteomes" id="UP000176682">
    <property type="component" value="Unassembled WGS sequence"/>
</dbReference>
<dbReference type="PANTHER" id="PTHR11895">
    <property type="entry name" value="TRANSAMIDASE"/>
    <property type="match status" value="1"/>
</dbReference>
<organism evidence="7 8">
    <name type="scientific">Candidatus Collierbacteria bacterium RIFOXYB1_FULL_49_13</name>
    <dbReference type="NCBI Taxonomy" id="1817728"/>
    <lineage>
        <taxon>Bacteria</taxon>
        <taxon>Candidatus Collieribacteriota</taxon>
    </lineage>
</organism>
<dbReference type="EMBL" id="MFAM01000009">
    <property type="protein sequence ID" value="OGD79802.1"/>
    <property type="molecule type" value="Genomic_DNA"/>
</dbReference>
<dbReference type="GO" id="GO:0005524">
    <property type="term" value="F:ATP binding"/>
    <property type="evidence" value="ECO:0007669"/>
    <property type="project" value="UniProtKB-KW"/>
</dbReference>
<evidence type="ECO:0000256" key="5">
    <source>
        <dbReference type="HAMAP-Rule" id="MF_00120"/>
    </source>
</evidence>
<dbReference type="GO" id="GO:0050567">
    <property type="term" value="F:glutaminyl-tRNA synthase (glutamine-hydrolyzing) activity"/>
    <property type="evidence" value="ECO:0007669"/>
    <property type="project" value="UniProtKB-UniRule"/>
</dbReference>
<dbReference type="InterPro" id="IPR036928">
    <property type="entry name" value="AS_sf"/>
</dbReference>
<dbReference type="InterPro" id="IPR000120">
    <property type="entry name" value="Amidase"/>
</dbReference>
<evidence type="ECO:0000313" key="7">
    <source>
        <dbReference type="EMBL" id="OGD79802.1"/>
    </source>
</evidence>
<comment type="similarity">
    <text evidence="5">Belongs to the amidase family. GatA subfamily.</text>
</comment>
<accession>A0A1F5FJQ1</accession>
<keyword evidence="3 5" id="KW-0067">ATP-binding</keyword>
<proteinExistence type="inferred from homology"/>
<name>A0A1F5FJQ1_9BACT</name>
<feature type="active site" description="Acyl-ester intermediate" evidence="5">
    <location>
        <position position="182"/>
    </location>
</feature>
<reference evidence="7 8" key="1">
    <citation type="journal article" date="2016" name="Nat. Commun.">
        <title>Thousands of microbial genomes shed light on interconnected biogeochemical processes in an aquifer system.</title>
        <authorList>
            <person name="Anantharaman K."/>
            <person name="Brown C.T."/>
            <person name="Hug L.A."/>
            <person name="Sharon I."/>
            <person name="Castelle C.J."/>
            <person name="Probst A.J."/>
            <person name="Thomas B.C."/>
            <person name="Singh A."/>
            <person name="Wilkins M.J."/>
            <person name="Karaoz U."/>
            <person name="Brodie E.L."/>
            <person name="Williams K.H."/>
            <person name="Hubbard S.S."/>
            <person name="Banfield J.F."/>
        </authorList>
    </citation>
    <scope>NUCLEOTIDE SEQUENCE [LARGE SCALE GENOMIC DNA]</scope>
</reference>
<dbReference type="AlphaFoldDB" id="A0A1F5FJQ1"/>
<evidence type="ECO:0000313" key="8">
    <source>
        <dbReference type="Proteomes" id="UP000176682"/>
    </source>
</evidence>
<dbReference type="Gene3D" id="3.90.1300.10">
    <property type="entry name" value="Amidase signature (AS) domain"/>
    <property type="match status" value="1"/>
</dbReference>
<dbReference type="PANTHER" id="PTHR11895:SF151">
    <property type="entry name" value="GLUTAMYL-TRNA(GLN) AMIDOTRANSFERASE SUBUNIT A"/>
    <property type="match status" value="1"/>
</dbReference>
<evidence type="ECO:0000256" key="1">
    <source>
        <dbReference type="ARBA" id="ARBA00022598"/>
    </source>
</evidence>
<dbReference type="GO" id="GO:0030956">
    <property type="term" value="C:glutamyl-tRNA(Gln) amidotransferase complex"/>
    <property type="evidence" value="ECO:0007669"/>
    <property type="project" value="InterPro"/>
</dbReference>
<gene>
    <name evidence="5" type="primary">gatA</name>
    <name evidence="7" type="ORF">A2368_04475</name>
</gene>
<dbReference type="EC" id="6.3.5.7" evidence="5"/>
<comment type="catalytic activity">
    <reaction evidence="5">
        <text>L-glutamyl-tRNA(Gln) + L-glutamine + ATP + H2O = L-glutaminyl-tRNA(Gln) + L-glutamate + ADP + phosphate + H(+)</text>
        <dbReference type="Rhea" id="RHEA:17521"/>
        <dbReference type="Rhea" id="RHEA-COMP:9681"/>
        <dbReference type="Rhea" id="RHEA-COMP:9684"/>
        <dbReference type="ChEBI" id="CHEBI:15377"/>
        <dbReference type="ChEBI" id="CHEBI:15378"/>
        <dbReference type="ChEBI" id="CHEBI:29985"/>
        <dbReference type="ChEBI" id="CHEBI:30616"/>
        <dbReference type="ChEBI" id="CHEBI:43474"/>
        <dbReference type="ChEBI" id="CHEBI:58359"/>
        <dbReference type="ChEBI" id="CHEBI:78520"/>
        <dbReference type="ChEBI" id="CHEBI:78521"/>
        <dbReference type="ChEBI" id="CHEBI:456216"/>
        <dbReference type="EC" id="6.3.5.7"/>
    </reaction>
</comment>
<dbReference type="HAMAP" id="MF_00120">
    <property type="entry name" value="GatA"/>
    <property type="match status" value="1"/>
</dbReference>
<feature type="active site" description="Charge relay system" evidence="5">
    <location>
        <position position="158"/>
    </location>
</feature>
<comment type="caution">
    <text evidence="7">The sequence shown here is derived from an EMBL/GenBank/DDBJ whole genome shotgun (WGS) entry which is preliminary data.</text>
</comment>
<evidence type="ECO:0000256" key="3">
    <source>
        <dbReference type="ARBA" id="ARBA00022840"/>
    </source>
</evidence>
<evidence type="ECO:0000259" key="6">
    <source>
        <dbReference type="Pfam" id="PF01425"/>
    </source>
</evidence>
<comment type="subunit">
    <text evidence="5">Heterotrimer of A, B and C subunits.</text>
</comment>
<dbReference type="SUPFAM" id="SSF75304">
    <property type="entry name" value="Amidase signature (AS) enzymes"/>
    <property type="match status" value="1"/>
</dbReference>
<dbReference type="GO" id="GO:0006412">
    <property type="term" value="P:translation"/>
    <property type="evidence" value="ECO:0007669"/>
    <property type="project" value="UniProtKB-UniRule"/>
</dbReference>
<dbReference type="Pfam" id="PF01425">
    <property type="entry name" value="Amidase"/>
    <property type="match status" value="1"/>
</dbReference>
<dbReference type="InterPro" id="IPR023631">
    <property type="entry name" value="Amidase_dom"/>
</dbReference>
<evidence type="ECO:0000256" key="2">
    <source>
        <dbReference type="ARBA" id="ARBA00022741"/>
    </source>
</evidence>
<feature type="active site" description="Charge relay system" evidence="5">
    <location>
        <position position="83"/>
    </location>
</feature>
<keyword evidence="2 5" id="KW-0547">Nucleotide-binding</keyword>
<protein>
    <recommendedName>
        <fullName evidence="5">Glutamyl-tRNA(Gln) amidotransferase subunit A</fullName>
        <shortName evidence="5">Glu-ADT subunit A</shortName>
        <ecNumber evidence="5">6.3.5.7</ecNumber>
    </recommendedName>
</protein>
<sequence>MTMTTPKSITEFHFLLTSKKATLPELISHFIANSKTQHDRLNLYITTTFDQALEKAKTLQQQLDSDPDIITKLPLFGIPIAYKDLFLTKGIRTTAGAKLLDSFIPPYSATVVDKLEAAGAISLGKLNLDAWAHGASGENSDYGPTRNPHGTDYTPGGSSSASAAAVASGCVLVSTGTDTGGSIRLPANFCGIVGLKPTYGRVSRYGIIAMSSSLDSVGHFTNNVSDSATVLSVTSGADPHDANTSGSKTFQSSPEFLNLKDITLGIPREYIYPVTNSEVKDNFADTVSLLKKAGANIVELSLPHTEAAIAVYYILQPAEVSSNLARFDGIRFGRNRSHFSPEAVRRQLIGTFTLSSGYYDAYYKTAQKVRTLIKQEFDAVFSKVDALITPVSPTPPFKIGEKVNDPVAMYLSDVFTVTANIAGISGLAIPTGKTADGLPLGIQLLGPRFGEETIYPIASQLEQLLHD</sequence>